<dbReference type="Gene3D" id="3.40.50.720">
    <property type="entry name" value="NAD(P)-binding Rossmann-like Domain"/>
    <property type="match status" value="1"/>
</dbReference>
<evidence type="ECO:0000313" key="4">
    <source>
        <dbReference type="Proteomes" id="UP001321498"/>
    </source>
</evidence>
<protein>
    <recommendedName>
        <fullName evidence="2">Gfo/Idh/MocA-like oxidoreductase N-terminal domain-containing protein</fullName>
    </recommendedName>
</protein>
<evidence type="ECO:0000256" key="1">
    <source>
        <dbReference type="ARBA" id="ARBA00023002"/>
    </source>
</evidence>
<accession>A0ABM8GD30</accession>
<proteinExistence type="predicted"/>
<feature type="domain" description="Gfo/Idh/MocA-like oxidoreductase N-terminal" evidence="2">
    <location>
        <begin position="5"/>
        <end position="120"/>
    </location>
</feature>
<sequence>MTIGVAQLGTWHVHAAHHVKAARSNAATNAAVVWDSRPGAARSFGEQHGLPSQEDLTAVLARDDVQAVVVDTATTEHFPVISAALRAGKHVFSEKVLAPTTREVDALIALADEHALVLGVSLQRLIEAPVRTVKRLIDEGRLGRVTGSRIRYAHHGAVGTPWIPEHFFSLAETGAAP</sequence>
<evidence type="ECO:0000313" key="3">
    <source>
        <dbReference type="EMBL" id="BDZ46177.1"/>
    </source>
</evidence>
<dbReference type="SUPFAM" id="SSF51735">
    <property type="entry name" value="NAD(P)-binding Rossmann-fold domains"/>
    <property type="match status" value="1"/>
</dbReference>
<dbReference type="InterPro" id="IPR000683">
    <property type="entry name" value="Gfo/Idh/MocA-like_OxRdtase_N"/>
</dbReference>
<dbReference type="InterPro" id="IPR036291">
    <property type="entry name" value="NAD(P)-bd_dom_sf"/>
</dbReference>
<keyword evidence="1" id="KW-0560">Oxidoreductase</keyword>
<dbReference type="PANTHER" id="PTHR43818:SF11">
    <property type="entry name" value="BCDNA.GH03377"/>
    <property type="match status" value="1"/>
</dbReference>
<dbReference type="Proteomes" id="UP001321498">
    <property type="component" value="Chromosome"/>
</dbReference>
<name>A0ABM8GD30_9MICO</name>
<gene>
    <name evidence="3" type="ORF">GCM10025866_20860</name>
</gene>
<reference evidence="4" key="1">
    <citation type="journal article" date="2019" name="Int. J. Syst. Evol. Microbiol.">
        <title>The Global Catalogue of Microorganisms (GCM) 10K type strain sequencing project: providing services to taxonomists for standard genome sequencing and annotation.</title>
        <authorList>
            <consortium name="The Broad Institute Genomics Platform"/>
            <consortium name="The Broad Institute Genome Sequencing Center for Infectious Disease"/>
            <person name="Wu L."/>
            <person name="Ma J."/>
        </authorList>
    </citation>
    <scope>NUCLEOTIDE SEQUENCE [LARGE SCALE GENOMIC DNA]</scope>
    <source>
        <strain evidence="4">NBRC 108725</strain>
    </source>
</reference>
<dbReference type="Gene3D" id="3.30.360.10">
    <property type="entry name" value="Dihydrodipicolinate Reductase, domain 2"/>
    <property type="match status" value="1"/>
</dbReference>
<dbReference type="Pfam" id="PF01408">
    <property type="entry name" value="GFO_IDH_MocA"/>
    <property type="match status" value="1"/>
</dbReference>
<organism evidence="3 4">
    <name type="scientific">Naasia aerilata</name>
    <dbReference type="NCBI Taxonomy" id="1162966"/>
    <lineage>
        <taxon>Bacteria</taxon>
        <taxon>Bacillati</taxon>
        <taxon>Actinomycetota</taxon>
        <taxon>Actinomycetes</taxon>
        <taxon>Micrococcales</taxon>
        <taxon>Microbacteriaceae</taxon>
        <taxon>Naasia</taxon>
    </lineage>
</organism>
<keyword evidence="4" id="KW-1185">Reference proteome</keyword>
<dbReference type="RefSeq" id="WP_286276274.1">
    <property type="nucleotide sequence ID" value="NZ_AP027731.1"/>
</dbReference>
<evidence type="ECO:0000259" key="2">
    <source>
        <dbReference type="Pfam" id="PF01408"/>
    </source>
</evidence>
<dbReference type="EMBL" id="AP027731">
    <property type="protein sequence ID" value="BDZ46177.1"/>
    <property type="molecule type" value="Genomic_DNA"/>
</dbReference>
<dbReference type="InterPro" id="IPR050463">
    <property type="entry name" value="Gfo/Idh/MocA_oxidrdct_glycsds"/>
</dbReference>
<dbReference type="PANTHER" id="PTHR43818">
    <property type="entry name" value="BCDNA.GH03377"/>
    <property type="match status" value="1"/>
</dbReference>